<keyword evidence="4" id="KW-0496">Mitochondrion</keyword>
<evidence type="ECO:0000256" key="5">
    <source>
        <dbReference type="ARBA" id="ARBA00026235"/>
    </source>
</evidence>
<evidence type="ECO:0000313" key="8">
    <source>
        <dbReference type="EMBL" id="KAK9841832.1"/>
    </source>
</evidence>
<name>A0AAW1S895_9CHLO</name>
<feature type="domain" description="Complex 1 LYR protein" evidence="7">
    <location>
        <begin position="12"/>
        <end position="68"/>
    </location>
</feature>
<evidence type="ECO:0000256" key="1">
    <source>
        <dbReference type="ARBA" id="ARBA00004173"/>
    </source>
</evidence>
<keyword evidence="9" id="KW-1185">Reference proteome</keyword>
<dbReference type="AlphaFoldDB" id="A0AAW1S895"/>
<dbReference type="Pfam" id="PF05347">
    <property type="entry name" value="Complex1_LYR"/>
    <property type="match status" value="1"/>
</dbReference>
<evidence type="ECO:0000313" key="9">
    <source>
        <dbReference type="Proteomes" id="UP001445335"/>
    </source>
</evidence>
<dbReference type="Proteomes" id="UP001445335">
    <property type="component" value="Unassembled WGS sequence"/>
</dbReference>
<evidence type="ECO:0000259" key="7">
    <source>
        <dbReference type="Pfam" id="PF05347"/>
    </source>
</evidence>
<dbReference type="PANTHER" id="PTHR13675">
    <property type="entry name" value="LYR MOTIF-CONTAINING PROTEIN 2"/>
    <property type="match status" value="1"/>
</dbReference>
<dbReference type="InterPro" id="IPR045293">
    <property type="entry name" value="Complex1_LYR_LYRM2"/>
</dbReference>
<organism evidence="8 9">
    <name type="scientific">Elliptochloris bilobata</name>
    <dbReference type="NCBI Taxonomy" id="381761"/>
    <lineage>
        <taxon>Eukaryota</taxon>
        <taxon>Viridiplantae</taxon>
        <taxon>Chlorophyta</taxon>
        <taxon>core chlorophytes</taxon>
        <taxon>Trebouxiophyceae</taxon>
        <taxon>Trebouxiophyceae incertae sedis</taxon>
        <taxon>Elliptochloris clade</taxon>
        <taxon>Elliptochloris</taxon>
    </lineage>
</organism>
<evidence type="ECO:0000256" key="4">
    <source>
        <dbReference type="ARBA" id="ARBA00023128"/>
    </source>
</evidence>
<dbReference type="InterPro" id="IPR008011">
    <property type="entry name" value="Complex1_LYR_dom"/>
</dbReference>
<sequence length="77" mass="9120">MAELSVFILKSQSLHLYRSFLRTLREAPKDVQSELHEQIRAAFERARSQREPYAIKYTLSDGRTQLKQLNNMLALRR</sequence>
<protein>
    <recommendedName>
        <fullName evidence="5">LYR motif-containing protein 2</fullName>
    </recommendedName>
</protein>
<comment type="function">
    <text evidence="6">Involved in efficient integration of the N-module into mitochondrial respiratory chain complex I.</text>
</comment>
<keyword evidence="3" id="KW-0809">Transit peptide</keyword>
<comment type="similarity">
    <text evidence="2">Belongs to the complex I LYR family.</text>
</comment>
<dbReference type="EMBL" id="JALJOU010000010">
    <property type="protein sequence ID" value="KAK9841832.1"/>
    <property type="molecule type" value="Genomic_DNA"/>
</dbReference>
<evidence type="ECO:0000256" key="2">
    <source>
        <dbReference type="ARBA" id="ARBA00009508"/>
    </source>
</evidence>
<proteinExistence type="inferred from homology"/>
<dbReference type="GO" id="GO:0005739">
    <property type="term" value="C:mitochondrion"/>
    <property type="evidence" value="ECO:0007669"/>
    <property type="project" value="UniProtKB-SubCell"/>
</dbReference>
<accession>A0AAW1S895</accession>
<comment type="subcellular location">
    <subcellularLocation>
        <location evidence="1">Mitochondrion</location>
    </subcellularLocation>
</comment>
<gene>
    <name evidence="8" type="ORF">WJX81_006104</name>
</gene>
<reference evidence="8 9" key="1">
    <citation type="journal article" date="2024" name="Nat. Commun.">
        <title>Phylogenomics reveals the evolutionary origins of lichenization in chlorophyte algae.</title>
        <authorList>
            <person name="Puginier C."/>
            <person name="Libourel C."/>
            <person name="Otte J."/>
            <person name="Skaloud P."/>
            <person name="Haon M."/>
            <person name="Grisel S."/>
            <person name="Petersen M."/>
            <person name="Berrin J.G."/>
            <person name="Delaux P.M."/>
            <person name="Dal Grande F."/>
            <person name="Keller J."/>
        </authorList>
    </citation>
    <scope>NUCLEOTIDE SEQUENCE [LARGE SCALE GENOMIC DNA]</scope>
    <source>
        <strain evidence="8 9">SAG 245.80</strain>
    </source>
</reference>
<evidence type="ECO:0000256" key="6">
    <source>
        <dbReference type="ARBA" id="ARBA00044735"/>
    </source>
</evidence>
<dbReference type="CDD" id="cd20262">
    <property type="entry name" value="Complex1_LYR_LYRM2"/>
    <property type="match status" value="1"/>
</dbReference>
<comment type="caution">
    <text evidence="8">The sequence shown here is derived from an EMBL/GenBank/DDBJ whole genome shotgun (WGS) entry which is preliminary data.</text>
</comment>
<dbReference type="PANTHER" id="PTHR13675:SF0">
    <property type="entry name" value="LYR MOTIF-CONTAINING PROTEIN 2"/>
    <property type="match status" value="1"/>
</dbReference>
<evidence type="ECO:0000256" key="3">
    <source>
        <dbReference type="ARBA" id="ARBA00022946"/>
    </source>
</evidence>